<name>X0TYJ4_9ZZZZ</name>
<dbReference type="AlphaFoldDB" id="X0TYJ4"/>
<sequence length="46" mass="5164">MVFGLGYNAIDDLDKLDPPLSDEEIDDISLKVQEADEKSRNPITKD</sequence>
<proteinExistence type="predicted"/>
<protein>
    <submittedName>
        <fullName evidence="1">Uncharacterized protein</fullName>
    </submittedName>
</protein>
<dbReference type="EMBL" id="BARS01002106">
    <property type="protein sequence ID" value="GAF81220.1"/>
    <property type="molecule type" value="Genomic_DNA"/>
</dbReference>
<accession>X0TYJ4</accession>
<gene>
    <name evidence="1" type="ORF">S01H1_03931</name>
</gene>
<comment type="caution">
    <text evidence="1">The sequence shown here is derived from an EMBL/GenBank/DDBJ whole genome shotgun (WGS) entry which is preliminary data.</text>
</comment>
<evidence type="ECO:0000313" key="1">
    <source>
        <dbReference type="EMBL" id="GAF81220.1"/>
    </source>
</evidence>
<organism evidence="1">
    <name type="scientific">marine sediment metagenome</name>
    <dbReference type="NCBI Taxonomy" id="412755"/>
    <lineage>
        <taxon>unclassified sequences</taxon>
        <taxon>metagenomes</taxon>
        <taxon>ecological metagenomes</taxon>
    </lineage>
</organism>
<reference evidence="1" key="1">
    <citation type="journal article" date="2014" name="Front. Microbiol.">
        <title>High frequency of phylogenetically diverse reductive dehalogenase-homologous genes in deep subseafloor sedimentary metagenomes.</title>
        <authorList>
            <person name="Kawai M."/>
            <person name="Futagami T."/>
            <person name="Toyoda A."/>
            <person name="Takaki Y."/>
            <person name="Nishi S."/>
            <person name="Hori S."/>
            <person name="Arai W."/>
            <person name="Tsubouchi T."/>
            <person name="Morono Y."/>
            <person name="Uchiyama I."/>
            <person name="Ito T."/>
            <person name="Fujiyama A."/>
            <person name="Inagaki F."/>
            <person name="Takami H."/>
        </authorList>
    </citation>
    <scope>NUCLEOTIDE SEQUENCE</scope>
    <source>
        <strain evidence="1">Expedition CK06-06</strain>
    </source>
</reference>